<reference evidence="3 4" key="1">
    <citation type="submission" date="2017-11" db="EMBL/GenBank/DDBJ databases">
        <title>De-novo sequencing of pomegranate (Punica granatum L.) genome.</title>
        <authorList>
            <person name="Akparov Z."/>
            <person name="Amiraslanov A."/>
            <person name="Hajiyeva S."/>
            <person name="Abbasov M."/>
            <person name="Kaur K."/>
            <person name="Hamwieh A."/>
            <person name="Solovyev V."/>
            <person name="Salamov A."/>
            <person name="Braich B."/>
            <person name="Kosarev P."/>
            <person name="Mahmoud A."/>
            <person name="Hajiyev E."/>
            <person name="Babayeva S."/>
            <person name="Izzatullayeva V."/>
            <person name="Mammadov A."/>
            <person name="Mammadov A."/>
            <person name="Sharifova S."/>
            <person name="Ojaghi J."/>
            <person name="Eynullazada K."/>
            <person name="Bayramov B."/>
            <person name="Abdulazimova A."/>
            <person name="Shahmuradov I."/>
        </authorList>
    </citation>
    <scope>NUCLEOTIDE SEQUENCE [LARGE SCALE GENOMIC DNA]</scope>
    <source>
        <strain evidence="4">cv. AG2017</strain>
        <tissue evidence="3">Leaf</tissue>
    </source>
</reference>
<dbReference type="InterPro" id="IPR032675">
    <property type="entry name" value="LRR_dom_sf"/>
</dbReference>
<comment type="caution">
    <text evidence="3">The sequence shown here is derived from an EMBL/GenBank/DDBJ whole genome shotgun (WGS) entry which is preliminary data.</text>
</comment>
<evidence type="ECO:0000313" key="4">
    <source>
        <dbReference type="Proteomes" id="UP000233551"/>
    </source>
</evidence>
<gene>
    <name evidence="3" type="ORF">CRG98_014103</name>
</gene>
<dbReference type="Pfam" id="PF23247">
    <property type="entry name" value="LRR_RPS2"/>
    <property type="match status" value="1"/>
</dbReference>
<keyword evidence="4" id="KW-1185">Reference proteome</keyword>
<dbReference type="SUPFAM" id="SSF52047">
    <property type="entry name" value="RNI-like"/>
    <property type="match status" value="1"/>
</dbReference>
<dbReference type="EMBL" id="PGOL01000749">
    <property type="protein sequence ID" value="PKI65493.1"/>
    <property type="molecule type" value="Genomic_DNA"/>
</dbReference>
<organism evidence="3 4">
    <name type="scientific">Punica granatum</name>
    <name type="common">Pomegranate</name>
    <dbReference type="NCBI Taxonomy" id="22663"/>
    <lineage>
        <taxon>Eukaryota</taxon>
        <taxon>Viridiplantae</taxon>
        <taxon>Streptophyta</taxon>
        <taxon>Embryophyta</taxon>
        <taxon>Tracheophyta</taxon>
        <taxon>Spermatophyta</taxon>
        <taxon>Magnoliopsida</taxon>
        <taxon>eudicotyledons</taxon>
        <taxon>Gunneridae</taxon>
        <taxon>Pentapetalae</taxon>
        <taxon>rosids</taxon>
        <taxon>malvids</taxon>
        <taxon>Myrtales</taxon>
        <taxon>Lythraceae</taxon>
        <taxon>Punica</taxon>
    </lineage>
</organism>
<evidence type="ECO:0000256" key="1">
    <source>
        <dbReference type="ARBA" id="ARBA00022821"/>
    </source>
</evidence>
<proteinExistence type="predicted"/>
<dbReference type="STRING" id="22663.A0A2I0KBG3"/>
<dbReference type="Proteomes" id="UP000233551">
    <property type="component" value="Unassembled WGS sequence"/>
</dbReference>
<keyword evidence="1" id="KW-0611">Plant defense</keyword>
<evidence type="ECO:0000313" key="3">
    <source>
        <dbReference type="EMBL" id="PKI65493.1"/>
    </source>
</evidence>
<dbReference type="InterPro" id="IPR050905">
    <property type="entry name" value="Plant_NBS-LRR"/>
</dbReference>
<dbReference type="PANTHER" id="PTHR33463:SF209">
    <property type="entry name" value="DISEASE RESISTANCE PROTEIN RPS2-LIKE"/>
    <property type="match status" value="1"/>
</dbReference>
<dbReference type="InterPro" id="IPR057135">
    <property type="entry name" value="At4g27190-like_LRR"/>
</dbReference>
<accession>A0A2I0KBG3</accession>
<dbReference type="AlphaFoldDB" id="A0A2I0KBG3"/>
<feature type="domain" description="Disease resistance protein At4g27190-like leucine-rich repeats" evidence="2">
    <location>
        <begin position="10"/>
        <end position="160"/>
    </location>
</feature>
<dbReference type="Gene3D" id="3.80.10.10">
    <property type="entry name" value="Ribonuclease Inhibitor"/>
    <property type="match status" value="1"/>
</dbReference>
<sequence length="215" mass="24240">MTLQAVGDFEKIWDNNELPETETSSNFGELETVRVDGCNKLRTVFPLISTEKRWQNLKKVDIRFCDFLVSVFEVDGNGQEYSDKKVKCTTAIMLFELQKLNLAVLPKLKCVVFDEKVSKTKTVVGFPNLTELTVWECECLTDLIPLTTVTTLLKLETLRILGPVGMREVVSQGDGEADQMDKIIIPRLRSLRLSSLESLECFFCALSSKFGGITD</sequence>
<evidence type="ECO:0000259" key="2">
    <source>
        <dbReference type="Pfam" id="PF23247"/>
    </source>
</evidence>
<dbReference type="PANTHER" id="PTHR33463">
    <property type="entry name" value="NB-ARC DOMAIN-CONTAINING PROTEIN-RELATED"/>
    <property type="match status" value="1"/>
</dbReference>
<name>A0A2I0KBG3_PUNGR</name>
<protein>
    <recommendedName>
        <fullName evidence="2">Disease resistance protein At4g27190-like leucine-rich repeats domain-containing protein</fullName>
    </recommendedName>
</protein>